<dbReference type="PANTHER" id="PTHR43553:SF27">
    <property type="entry name" value="ENERGY-COUPLING FACTOR TRANSPORTER ATP-BINDING PROTEIN ECFA2"/>
    <property type="match status" value="1"/>
</dbReference>
<keyword evidence="6" id="KW-0547">Nucleotide-binding</keyword>
<dbReference type="PROSITE" id="PS50893">
    <property type="entry name" value="ABC_TRANSPORTER_2"/>
    <property type="match status" value="2"/>
</dbReference>
<dbReference type="RefSeq" id="WP_044634965.1">
    <property type="nucleotide sequence ID" value="NZ_CDNC01000047.1"/>
</dbReference>
<dbReference type="GO" id="GO:0042626">
    <property type="term" value="F:ATPase-coupled transmembrane transporter activity"/>
    <property type="evidence" value="ECO:0007669"/>
    <property type="project" value="TreeGrafter"/>
</dbReference>
<keyword evidence="5" id="KW-0812">Transmembrane</keyword>
<evidence type="ECO:0000313" key="11">
    <source>
        <dbReference type="EMBL" id="CEM62980.1"/>
    </source>
</evidence>
<organism evidence="11 12">
    <name type="scientific">Treponema phagedenis</name>
    <dbReference type="NCBI Taxonomy" id="162"/>
    <lineage>
        <taxon>Bacteria</taxon>
        <taxon>Pseudomonadati</taxon>
        <taxon>Spirochaetota</taxon>
        <taxon>Spirochaetia</taxon>
        <taxon>Spirochaetales</taxon>
        <taxon>Treponemataceae</taxon>
        <taxon>Treponema</taxon>
    </lineage>
</organism>
<evidence type="ECO:0000256" key="10">
    <source>
        <dbReference type="ARBA" id="ARBA00023136"/>
    </source>
</evidence>
<dbReference type="CDD" id="cd03225">
    <property type="entry name" value="ABC_cobalt_CbiO_domain1"/>
    <property type="match status" value="2"/>
</dbReference>
<keyword evidence="10" id="KW-0472">Membrane</keyword>
<evidence type="ECO:0000256" key="9">
    <source>
        <dbReference type="ARBA" id="ARBA00022989"/>
    </source>
</evidence>
<dbReference type="Pfam" id="PF00005">
    <property type="entry name" value="ABC_tran"/>
    <property type="match status" value="2"/>
</dbReference>
<dbReference type="GO" id="GO:0043190">
    <property type="term" value="C:ATP-binding cassette (ABC) transporter complex"/>
    <property type="evidence" value="ECO:0007669"/>
    <property type="project" value="TreeGrafter"/>
</dbReference>
<dbReference type="InterPro" id="IPR050095">
    <property type="entry name" value="ECF_ABC_transporter_ATP-bd"/>
</dbReference>
<dbReference type="InterPro" id="IPR003593">
    <property type="entry name" value="AAA+_ATPase"/>
</dbReference>
<accession>A0A0B7H180</accession>
<comment type="subcellular location">
    <subcellularLocation>
        <location evidence="2">Cell membrane</location>
        <topology evidence="2">Peripheral membrane protein</topology>
    </subcellularLocation>
    <subcellularLocation>
        <location evidence="1">Membrane</location>
        <topology evidence="1">Multi-pass membrane protein</topology>
    </subcellularLocation>
</comment>
<keyword evidence="9" id="KW-1133">Transmembrane helix</keyword>
<dbReference type="CDD" id="cd16914">
    <property type="entry name" value="EcfT"/>
    <property type="match status" value="1"/>
</dbReference>
<dbReference type="InterPro" id="IPR017871">
    <property type="entry name" value="ABC_transporter-like_CS"/>
</dbReference>
<evidence type="ECO:0000256" key="2">
    <source>
        <dbReference type="ARBA" id="ARBA00004202"/>
    </source>
</evidence>
<dbReference type="SUPFAM" id="SSF52540">
    <property type="entry name" value="P-loop containing nucleoside triphosphate hydrolases"/>
    <property type="match status" value="2"/>
</dbReference>
<dbReference type="Pfam" id="PF02361">
    <property type="entry name" value="CbiQ"/>
    <property type="match status" value="1"/>
</dbReference>
<evidence type="ECO:0000256" key="8">
    <source>
        <dbReference type="ARBA" id="ARBA00022967"/>
    </source>
</evidence>
<dbReference type="GO" id="GO:0016887">
    <property type="term" value="F:ATP hydrolysis activity"/>
    <property type="evidence" value="ECO:0007669"/>
    <property type="project" value="InterPro"/>
</dbReference>
<dbReference type="InterPro" id="IPR027417">
    <property type="entry name" value="P-loop_NTPase"/>
</dbReference>
<dbReference type="PANTHER" id="PTHR43553">
    <property type="entry name" value="HEAVY METAL TRANSPORTER"/>
    <property type="match status" value="1"/>
</dbReference>
<dbReference type="SMART" id="SM00382">
    <property type="entry name" value="AAA"/>
    <property type="match status" value="2"/>
</dbReference>
<evidence type="ECO:0000256" key="3">
    <source>
        <dbReference type="ARBA" id="ARBA00022448"/>
    </source>
</evidence>
<evidence type="ECO:0000256" key="7">
    <source>
        <dbReference type="ARBA" id="ARBA00022840"/>
    </source>
</evidence>
<dbReference type="GO" id="GO:0005524">
    <property type="term" value="F:ATP binding"/>
    <property type="evidence" value="ECO:0007669"/>
    <property type="project" value="UniProtKB-KW"/>
</dbReference>
<dbReference type="EMBL" id="CDNC01000047">
    <property type="protein sequence ID" value="CEM62980.1"/>
    <property type="molecule type" value="Genomic_DNA"/>
</dbReference>
<keyword evidence="3" id="KW-0813">Transport</keyword>
<sequence length="738" mass="82057">MALITVKNLTYGYSEATNIKAISDVNFTIERGEYIVLAGKNGSGKSTLAACLAGLIEPVAGSIALEQSLIKAEKNNPNSEYTVPIALIFQNPNNQIIAETPELDIAFGLENLGVATKEMHKKVACMIEYCKLKNLFDAEIEDLSTAEKQRLVFGNARILQPALLVADEPSAMLSSKEQEILKSFLTDFHQAGGTLILISHNIDEIKNAERVLVMNQSKLVFDGKPDELLQKESEVLEEWGIIAKPLQKLQDSSAERKTFCSFTDASFGHVDNFSAEIQSGAITAVCGESGIGKTQLLEIIAHIQSLSKGSCQIHNEATMAFAVQETEAALFEEFVVDDIAYTLKIAGVPNEEILKKVESAMNLVGLSYDVFKDRKTFSLSGGEKRKAALAGIFIADPDVVLMDNPCAGLDIKSRGELLSSVMELKARGKTVVFTTNNPEEIAIADFCLNLNDYRADLTQTVKEAAHQNFSKQQDIDPQIAGIKKRLDTMAEIKKIRREVKNSDTLARHFFTIHPLIKFLITLCFIVATLAANQNGIIVIIIAALAFAFFCSYPIMRLIKGIAKIFLWLAIIAALQYLLLRDLQSVILFLLRFFALYIPLVLYTFINTPTEIMHAIEDFLFPLKALGIPVRNISFIFAIIFRFIDILREEAFKISIARLIRRGLGKSQQKKGNRLLALVSLFVPLILRTLIRADALSQAVKLRYYSPTGNTRYQKYRINLFSLLLLALFFSATAYICFF</sequence>
<dbReference type="InterPro" id="IPR003439">
    <property type="entry name" value="ABC_transporter-like_ATP-bd"/>
</dbReference>
<keyword evidence="4" id="KW-1003">Cell membrane</keyword>
<reference evidence="12" key="1">
    <citation type="submission" date="2015-01" db="EMBL/GenBank/DDBJ databases">
        <authorList>
            <person name="Manzoor Shahid"/>
            <person name="Zubair Saima"/>
        </authorList>
    </citation>
    <scope>NUCLEOTIDE SEQUENCE [LARGE SCALE GENOMIC DNA]</scope>
    <source>
        <strain evidence="12">V1</strain>
    </source>
</reference>
<dbReference type="OrthoDB" id="9805565at2"/>
<dbReference type="Gene3D" id="3.40.50.300">
    <property type="entry name" value="P-loop containing nucleotide triphosphate hydrolases"/>
    <property type="match status" value="2"/>
</dbReference>
<name>A0A0B7H180_TREPH</name>
<dbReference type="InterPro" id="IPR015856">
    <property type="entry name" value="ABC_transpr_CbiO/EcfA_su"/>
</dbReference>
<gene>
    <name evidence="11" type="ORF">TPHV1_510047</name>
</gene>
<evidence type="ECO:0000256" key="6">
    <source>
        <dbReference type="ARBA" id="ARBA00022741"/>
    </source>
</evidence>
<evidence type="ECO:0000256" key="1">
    <source>
        <dbReference type="ARBA" id="ARBA00004141"/>
    </source>
</evidence>
<proteinExistence type="predicted"/>
<dbReference type="GeneID" id="57753348"/>
<dbReference type="InterPro" id="IPR003339">
    <property type="entry name" value="ABC/ECF_trnsptr_transmembrane"/>
</dbReference>
<evidence type="ECO:0000256" key="5">
    <source>
        <dbReference type="ARBA" id="ARBA00022692"/>
    </source>
</evidence>
<evidence type="ECO:0000256" key="4">
    <source>
        <dbReference type="ARBA" id="ARBA00022475"/>
    </source>
</evidence>
<evidence type="ECO:0000313" key="12">
    <source>
        <dbReference type="Proteomes" id="UP000042527"/>
    </source>
</evidence>
<protein>
    <submittedName>
        <fullName evidence="11">Cobalt transport protein</fullName>
    </submittedName>
</protein>
<dbReference type="AlphaFoldDB" id="A0A0B7H180"/>
<keyword evidence="8" id="KW-1278">Translocase</keyword>
<keyword evidence="7" id="KW-0067">ATP-binding</keyword>
<dbReference type="PROSITE" id="PS00211">
    <property type="entry name" value="ABC_TRANSPORTER_1"/>
    <property type="match status" value="1"/>
</dbReference>
<dbReference type="Proteomes" id="UP000042527">
    <property type="component" value="Unassembled WGS sequence"/>
</dbReference>
<keyword evidence="12" id="KW-1185">Reference proteome</keyword>